<evidence type="ECO:0000259" key="10">
    <source>
        <dbReference type="Pfam" id="PF02542"/>
    </source>
</evidence>
<dbReference type="NCBIfam" id="TIGR00151">
    <property type="entry name" value="ispF"/>
    <property type="match status" value="1"/>
</dbReference>
<evidence type="ECO:0000256" key="4">
    <source>
        <dbReference type="ARBA" id="ARBA00012579"/>
    </source>
</evidence>
<evidence type="ECO:0000256" key="1">
    <source>
        <dbReference type="ARBA" id="ARBA00000200"/>
    </source>
</evidence>
<dbReference type="HAMAP" id="MF_00107">
    <property type="entry name" value="IspF"/>
    <property type="match status" value="1"/>
</dbReference>
<sequence length="157" mass="16823">MIRIGQGFDVHPFAKGRQLHIGGVHVPYETGLLGHSDADVLLHAIIDALLGAAGLTDIGHLFPDTDELYQGADSVGLLAKVIEKIAQESFTISNIDCTILAEKPKMQPYLPAMKLVIANTCHIQPEQINIKATTMEQMGFIGRGEGIGALAVALLEK</sequence>
<feature type="binding site" evidence="8">
    <location>
        <position position="140"/>
    </location>
    <ligand>
        <name>4-CDP-2-C-methyl-D-erythritol 2-phosphate</name>
        <dbReference type="ChEBI" id="CHEBI:57919"/>
    </ligand>
</feature>
<comment type="function">
    <text evidence="8">Involved in the biosynthesis of isopentenyl diphosphate (IPP) and dimethylallyl diphosphate (DMAPP), two major building blocks of isoprenoid compounds. Catalyzes the conversion of 4-diphosphocytidyl-2-C-methyl-D-erythritol 2-phosphate (CDP-ME2P) to 2-C-methyl-D-erythritol 2,4-cyclodiphosphate (ME-CPP) with a corresponding release of cytidine 5-monophosphate (CMP).</text>
</comment>
<dbReference type="EMBL" id="NGJZ01000003">
    <property type="protein sequence ID" value="RSU06615.1"/>
    <property type="molecule type" value="Genomic_DNA"/>
</dbReference>
<dbReference type="Proteomes" id="UP000288669">
    <property type="component" value="Unassembled WGS sequence"/>
</dbReference>
<dbReference type="Gene3D" id="3.30.1330.50">
    <property type="entry name" value="2-C-methyl-D-erythritol 2,4-cyclodiphosphate synthase"/>
    <property type="match status" value="1"/>
</dbReference>
<feature type="binding site" evidence="8">
    <location>
        <position position="43"/>
    </location>
    <ligand>
        <name>a divalent metal cation</name>
        <dbReference type="ChEBI" id="CHEBI:60240"/>
    </ligand>
</feature>
<feature type="binding site" evidence="8">
    <location>
        <position position="9"/>
    </location>
    <ligand>
        <name>a divalent metal cation</name>
        <dbReference type="ChEBI" id="CHEBI:60240"/>
    </ligand>
</feature>
<name>A0A430AFZ8_9ENTE</name>
<feature type="site" description="Transition state stabilizer" evidence="8">
    <location>
        <position position="35"/>
    </location>
</feature>
<dbReference type="InterPro" id="IPR003526">
    <property type="entry name" value="MECDP_synthase"/>
</dbReference>
<evidence type="ECO:0000313" key="12">
    <source>
        <dbReference type="Proteomes" id="UP000288669"/>
    </source>
</evidence>
<feature type="binding site" evidence="8">
    <location>
        <begin position="9"/>
        <end position="11"/>
    </location>
    <ligand>
        <name>4-CDP-2-C-methyl-D-erythritol 2-phosphate</name>
        <dbReference type="ChEBI" id="CHEBI:57919"/>
    </ligand>
</feature>
<feature type="binding site" evidence="8">
    <location>
        <position position="11"/>
    </location>
    <ligand>
        <name>a divalent metal cation</name>
        <dbReference type="ChEBI" id="CHEBI:60240"/>
    </ligand>
</feature>
<dbReference type="GO" id="GO:0019288">
    <property type="term" value="P:isopentenyl diphosphate biosynthetic process, methylerythritol 4-phosphate pathway"/>
    <property type="evidence" value="ECO:0007669"/>
    <property type="project" value="UniProtKB-UniRule"/>
</dbReference>
<comment type="caution">
    <text evidence="11">The sequence shown here is derived from an EMBL/GenBank/DDBJ whole genome shotgun (WGS) entry which is preliminary data.</text>
</comment>
<dbReference type="GO" id="GO:0016114">
    <property type="term" value="P:terpenoid biosynthetic process"/>
    <property type="evidence" value="ECO:0007669"/>
    <property type="project" value="InterPro"/>
</dbReference>
<feature type="site" description="Transition state stabilizer" evidence="8">
    <location>
        <position position="134"/>
    </location>
</feature>
<dbReference type="PANTHER" id="PTHR43181">
    <property type="entry name" value="2-C-METHYL-D-ERYTHRITOL 2,4-CYCLODIPHOSPHATE SYNTHASE, CHLOROPLASTIC"/>
    <property type="match status" value="1"/>
</dbReference>
<dbReference type="GO" id="GO:0046872">
    <property type="term" value="F:metal ion binding"/>
    <property type="evidence" value="ECO:0007669"/>
    <property type="project" value="UniProtKB-KW"/>
</dbReference>
<comment type="similarity">
    <text evidence="3 8 9">Belongs to the IspF family.</text>
</comment>
<evidence type="ECO:0000256" key="5">
    <source>
        <dbReference type="ARBA" id="ARBA00022723"/>
    </source>
</evidence>
<dbReference type="OrthoDB" id="9804336at2"/>
<dbReference type="EC" id="4.6.1.12" evidence="4 8"/>
<keyword evidence="6 8" id="KW-0414">Isoprene biosynthesis</keyword>
<accession>A0A430AFZ8</accession>
<evidence type="ECO:0000256" key="8">
    <source>
        <dbReference type="HAMAP-Rule" id="MF_00107"/>
    </source>
</evidence>
<evidence type="ECO:0000313" key="11">
    <source>
        <dbReference type="EMBL" id="RSU06615.1"/>
    </source>
</evidence>
<comment type="cofactor">
    <cofactor evidence="8">
        <name>a divalent metal cation</name>
        <dbReference type="ChEBI" id="CHEBI:60240"/>
    </cofactor>
    <text evidence="8">Binds 1 divalent metal cation per subunit.</text>
</comment>
<organism evidence="11 12">
    <name type="scientific">Vagococcus entomophilus</name>
    <dbReference type="NCBI Taxonomy" id="1160095"/>
    <lineage>
        <taxon>Bacteria</taxon>
        <taxon>Bacillati</taxon>
        <taxon>Bacillota</taxon>
        <taxon>Bacilli</taxon>
        <taxon>Lactobacillales</taxon>
        <taxon>Enterococcaceae</taxon>
        <taxon>Vagococcus</taxon>
    </lineage>
</organism>
<evidence type="ECO:0000256" key="2">
    <source>
        <dbReference type="ARBA" id="ARBA00004709"/>
    </source>
</evidence>
<dbReference type="InterPro" id="IPR036571">
    <property type="entry name" value="MECDP_synthase_sf"/>
</dbReference>
<keyword evidence="5 8" id="KW-0479">Metal-binding</keyword>
<dbReference type="FunFam" id="3.30.1330.50:FF:000001">
    <property type="entry name" value="2-C-methyl-D-erythritol 2,4-cyclodiphosphate synthase"/>
    <property type="match status" value="1"/>
</dbReference>
<feature type="binding site" evidence="8">
    <location>
        <begin position="57"/>
        <end position="59"/>
    </location>
    <ligand>
        <name>4-CDP-2-C-methyl-D-erythritol 2-phosphate</name>
        <dbReference type="ChEBI" id="CHEBI:57919"/>
    </ligand>
</feature>
<comment type="subunit">
    <text evidence="8">Homotrimer.</text>
</comment>
<feature type="binding site" evidence="8">
    <location>
        <begin position="62"/>
        <end position="66"/>
    </location>
    <ligand>
        <name>4-CDP-2-C-methyl-D-erythritol 2-phosphate</name>
        <dbReference type="ChEBI" id="CHEBI:57919"/>
    </ligand>
</feature>
<protein>
    <recommendedName>
        <fullName evidence="4 8">2-C-methyl-D-erythritol 2,4-cyclodiphosphate synthase</fullName>
        <shortName evidence="8">MECDP-synthase</shortName>
        <shortName evidence="8">MECPP-synthase</shortName>
        <shortName evidence="8">MECPS</shortName>
        <ecNumber evidence="4 8">4.6.1.12</ecNumber>
    </recommendedName>
</protein>
<dbReference type="InterPro" id="IPR020555">
    <property type="entry name" value="MECDP_synthase_CS"/>
</dbReference>
<feature type="domain" description="2-C-methyl-D-erythritol 2,4-cyclodiphosphate synthase" evidence="10">
    <location>
        <begin position="2"/>
        <end position="155"/>
    </location>
</feature>
<proteinExistence type="inferred from homology"/>
<evidence type="ECO:0000256" key="6">
    <source>
        <dbReference type="ARBA" id="ARBA00023229"/>
    </source>
</evidence>
<evidence type="ECO:0000256" key="7">
    <source>
        <dbReference type="ARBA" id="ARBA00023239"/>
    </source>
</evidence>
<dbReference type="SUPFAM" id="SSF69765">
    <property type="entry name" value="IpsF-like"/>
    <property type="match status" value="1"/>
</dbReference>
<dbReference type="PANTHER" id="PTHR43181:SF1">
    <property type="entry name" value="2-C-METHYL-D-ERYTHRITOL 2,4-CYCLODIPHOSPHATE SYNTHASE, CHLOROPLASTIC"/>
    <property type="match status" value="1"/>
</dbReference>
<gene>
    <name evidence="8" type="primary">ispF</name>
    <name evidence="11" type="ORF">CBF30_10240</name>
</gene>
<dbReference type="UniPathway" id="UPA00056">
    <property type="reaction ID" value="UER00095"/>
</dbReference>
<evidence type="ECO:0000256" key="9">
    <source>
        <dbReference type="RuleBase" id="RU004395"/>
    </source>
</evidence>
<feature type="binding site" evidence="8">
    <location>
        <position position="143"/>
    </location>
    <ligand>
        <name>4-CDP-2-C-methyl-D-erythritol 2-phosphate</name>
        <dbReference type="ChEBI" id="CHEBI:57919"/>
    </ligand>
</feature>
<dbReference type="Pfam" id="PF02542">
    <property type="entry name" value="YgbB"/>
    <property type="match status" value="1"/>
</dbReference>
<dbReference type="AlphaFoldDB" id="A0A430AFZ8"/>
<feature type="binding site" evidence="8">
    <location>
        <begin position="35"/>
        <end position="36"/>
    </location>
    <ligand>
        <name>4-CDP-2-C-methyl-D-erythritol 2-phosphate</name>
        <dbReference type="ChEBI" id="CHEBI:57919"/>
    </ligand>
</feature>
<keyword evidence="7 8" id="KW-0456">Lyase</keyword>
<reference evidence="11 12" key="1">
    <citation type="submission" date="2017-05" db="EMBL/GenBank/DDBJ databases">
        <title>Vagococcus spp. assemblies.</title>
        <authorList>
            <person name="Gulvik C.A."/>
        </authorList>
    </citation>
    <scope>NUCLEOTIDE SEQUENCE [LARGE SCALE GENOMIC DNA]</scope>
    <source>
        <strain evidence="11 12">DSM 24756</strain>
    </source>
</reference>
<dbReference type="PROSITE" id="PS01350">
    <property type="entry name" value="ISPF"/>
    <property type="match status" value="1"/>
</dbReference>
<comment type="catalytic activity">
    <reaction evidence="1 8 9">
        <text>4-CDP-2-C-methyl-D-erythritol 2-phosphate = 2-C-methyl-D-erythritol 2,4-cyclic diphosphate + CMP</text>
        <dbReference type="Rhea" id="RHEA:23864"/>
        <dbReference type="ChEBI" id="CHEBI:57919"/>
        <dbReference type="ChEBI" id="CHEBI:58483"/>
        <dbReference type="ChEBI" id="CHEBI:60377"/>
        <dbReference type="EC" id="4.6.1.12"/>
    </reaction>
</comment>
<dbReference type="GO" id="GO:0008685">
    <property type="term" value="F:2-C-methyl-D-erythritol 2,4-cyclodiphosphate synthase activity"/>
    <property type="evidence" value="ECO:0007669"/>
    <property type="project" value="UniProtKB-UniRule"/>
</dbReference>
<feature type="binding site" evidence="8">
    <location>
        <begin position="133"/>
        <end position="136"/>
    </location>
    <ligand>
        <name>4-CDP-2-C-methyl-D-erythritol 2-phosphate</name>
        <dbReference type="ChEBI" id="CHEBI:57919"/>
    </ligand>
</feature>
<keyword evidence="12" id="KW-1185">Reference proteome</keyword>
<dbReference type="CDD" id="cd00554">
    <property type="entry name" value="MECDP_synthase"/>
    <property type="match status" value="1"/>
</dbReference>
<comment type="caution">
    <text evidence="8">Lacks conserved residue(s) required for the propagation of feature annotation.</text>
</comment>
<evidence type="ECO:0000256" key="3">
    <source>
        <dbReference type="ARBA" id="ARBA00008480"/>
    </source>
</evidence>
<dbReference type="RefSeq" id="WP_126826279.1">
    <property type="nucleotide sequence ID" value="NZ_JBHLWU010000001.1"/>
</dbReference>
<comment type="pathway">
    <text evidence="2 8">Isoprenoid biosynthesis; isopentenyl diphosphate biosynthesis via DXP pathway; isopentenyl diphosphate from 1-deoxy-D-xylulose 5-phosphate: step 4/6.</text>
</comment>